<dbReference type="PANTHER" id="PTHR33445">
    <property type="entry name" value="ATP SYNTHASE SUBUNIT B', CHLOROPLASTIC"/>
    <property type="match status" value="1"/>
</dbReference>
<keyword evidence="5 12" id="KW-0375">Hydrogen ion transport</keyword>
<evidence type="ECO:0000256" key="4">
    <source>
        <dbReference type="ARBA" id="ARBA00022692"/>
    </source>
</evidence>
<sequence length="245" mass="26833">MRLPHLQPIGAWVSARVSPADSLRSARVSALVVSEVQPWSPSRASLRWQAASSSTCCSPLPSSKVWRCSRWSLASSTSASDHRSTVRLAAVQTRRTDSPWRFPSMMLASANPLEFNLLPFITTMVVFGTVAAALGFFVWPKILKGLDDRNAKILGEIAAAEAARTAAAAKQKEFEQKLQEAMEESSRMIREAKAEAVRMGEELRVRSEAELAERARRAQDEIESARRTAVAELESHAATLAVSIA</sequence>
<proteinExistence type="inferred from homology"/>
<evidence type="ECO:0000256" key="12">
    <source>
        <dbReference type="RuleBase" id="RU003848"/>
    </source>
</evidence>
<evidence type="ECO:0000313" key="15">
    <source>
        <dbReference type="EMBL" id="ABM53536.1"/>
    </source>
</evidence>
<name>B1N6J0_9BACT</name>
<reference evidence="15" key="1">
    <citation type="journal article" date="2008" name="FEMS Microbiol. Ecol.">
        <title>Metagenomic analysis of a freshwater toxic cyanobacteria bloom.</title>
        <authorList>
            <person name="Pope P.B."/>
            <person name="Patel B.K."/>
        </authorList>
    </citation>
    <scope>NUCLEOTIDE SEQUENCE</scope>
</reference>
<evidence type="ECO:0000256" key="10">
    <source>
        <dbReference type="ARBA" id="ARBA00025198"/>
    </source>
</evidence>
<evidence type="ECO:0000256" key="9">
    <source>
        <dbReference type="ARBA" id="ARBA00023310"/>
    </source>
</evidence>
<evidence type="ECO:0000256" key="7">
    <source>
        <dbReference type="ARBA" id="ARBA00023065"/>
    </source>
</evidence>
<dbReference type="InterPro" id="IPR002146">
    <property type="entry name" value="ATP_synth_b/b'su_bac/chlpt"/>
</dbReference>
<feature type="non-terminal residue" evidence="15">
    <location>
        <position position="245"/>
    </location>
</feature>
<dbReference type="EMBL" id="EF157668">
    <property type="protein sequence ID" value="ABM53536.1"/>
    <property type="molecule type" value="Genomic_DNA"/>
</dbReference>
<evidence type="ECO:0000256" key="6">
    <source>
        <dbReference type="ARBA" id="ARBA00022989"/>
    </source>
</evidence>
<keyword evidence="13" id="KW-0175">Coiled coil</keyword>
<evidence type="ECO:0000256" key="13">
    <source>
        <dbReference type="SAM" id="Coils"/>
    </source>
</evidence>
<keyword evidence="6 14" id="KW-1133">Transmembrane helix</keyword>
<dbReference type="PANTHER" id="PTHR33445:SF1">
    <property type="entry name" value="ATP SYNTHASE SUBUNIT B"/>
    <property type="match status" value="1"/>
</dbReference>
<evidence type="ECO:0000256" key="8">
    <source>
        <dbReference type="ARBA" id="ARBA00023136"/>
    </source>
</evidence>
<keyword evidence="3 12" id="KW-0138">CF(0)</keyword>
<keyword evidence="4 12" id="KW-0812">Transmembrane</keyword>
<evidence type="ECO:0000256" key="3">
    <source>
        <dbReference type="ARBA" id="ARBA00022547"/>
    </source>
</evidence>
<dbReference type="InterPro" id="IPR050059">
    <property type="entry name" value="ATP_synthase_B_chain"/>
</dbReference>
<organism evidence="15">
    <name type="scientific">uncultured bacterium CBNPD1 BAC clone 543</name>
    <dbReference type="NCBI Taxonomy" id="417308"/>
    <lineage>
        <taxon>Bacteria</taxon>
        <taxon>environmental samples</taxon>
    </lineage>
</organism>
<comment type="similarity">
    <text evidence="1 12">Belongs to the ATPase B chain family.</text>
</comment>
<feature type="coiled-coil region" evidence="13">
    <location>
        <begin position="164"/>
        <end position="228"/>
    </location>
</feature>
<evidence type="ECO:0000256" key="1">
    <source>
        <dbReference type="ARBA" id="ARBA00005513"/>
    </source>
</evidence>
<dbReference type="HAMAP" id="MF_01398">
    <property type="entry name" value="ATP_synth_b_bprime"/>
    <property type="match status" value="1"/>
</dbReference>
<feature type="transmembrane region" description="Helical" evidence="14">
    <location>
        <begin position="117"/>
        <end position="139"/>
    </location>
</feature>
<keyword evidence="9" id="KW-0066">ATP synthesis</keyword>
<evidence type="ECO:0000256" key="11">
    <source>
        <dbReference type="ARBA" id="ARBA00037847"/>
    </source>
</evidence>
<dbReference type="Pfam" id="PF00430">
    <property type="entry name" value="ATP-synt_B"/>
    <property type="match status" value="1"/>
</dbReference>
<dbReference type="GO" id="GO:0015986">
    <property type="term" value="P:proton motive force-driven ATP synthesis"/>
    <property type="evidence" value="ECO:0007669"/>
    <property type="project" value="InterPro"/>
</dbReference>
<dbReference type="CDD" id="cd06503">
    <property type="entry name" value="ATP-synt_Fo_b"/>
    <property type="match status" value="1"/>
</dbReference>
<comment type="function">
    <text evidence="10">F(1)F(0) ATP synthase produces ATP from ADP in the presence of a proton or sodium gradient. F-type ATPases consist of two structural domains, F(1) containing the extramembraneous catalytic core and F(0) containing the membrane proton channel, linked together by a central stalk and a peripheral stalk. During catalysis, ATP synthesis in the catalytic domain of F(1) is coupled via a rotary mechanism of the central stalk subunits to proton translocation.</text>
</comment>
<evidence type="ECO:0000256" key="14">
    <source>
        <dbReference type="SAM" id="Phobius"/>
    </source>
</evidence>
<evidence type="ECO:0000256" key="5">
    <source>
        <dbReference type="ARBA" id="ARBA00022781"/>
    </source>
</evidence>
<keyword evidence="2 12" id="KW-0813">Transport</keyword>
<comment type="subcellular location">
    <subcellularLocation>
        <location evidence="11">Endomembrane system</location>
        <topology evidence="11">Single-pass membrane protein</topology>
    </subcellularLocation>
</comment>
<dbReference type="GO" id="GO:0045259">
    <property type="term" value="C:proton-transporting ATP synthase complex"/>
    <property type="evidence" value="ECO:0007669"/>
    <property type="project" value="UniProtKB-KW"/>
</dbReference>
<accession>B1N6J0</accession>
<dbReference type="GO" id="GO:0012505">
    <property type="term" value="C:endomembrane system"/>
    <property type="evidence" value="ECO:0007669"/>
    <property type="project" value="UniProtKB-SubCell"/>
</dbReference>
<evidence type="ECO:0000256" key="2">
    <source>
        <dbReference type="ARBA" id="ARBA00022448"/>
    </source>
</evidence>
<keyword evidence="8 14" id="KW-0472">Membrane</keyword>
<protein>
    <submittedName>
        <fullName evidence="15">Putative ATP synthase B chain</fullName>
    </submittedName>
</protein>
<dbReference type="AlphaFoldDB" id="B1N6J0"/>
<keyword evidence="7 12" id="KW-0406">Ion transport</keyword>
<dbReference type="GO" id="GO:0046961">
    <property type="term" value="F:proton-transporting ATPase activity, rotational mechanism"/>
    <property type="evidence" value="ECO:0007669"/>
    <property type="project" value="TreeGrafter"/>
</dbReference>